<organism evidence="14 15">
    <name type="scientific">Amycolatopsis orientalis</name>
    <name type="common">Nocardia orientalis</name>
    <dbReference type="NCBI Taxonomy" id="31958"/>
    <lineage>
        <taxon>Bacteria</taxon>
        <taxon>Bacillati</taxon>
        <taxon>Actinomycetota</taxon>
        <taxon>Actinomycetes</taxon>
        <taxon>Pseudonocardiales</taxon>
        <taxon>Pseudonocardiaceae</taxon>
        <taxon>Amycolatopsis</taxon>
    </lineage>
</organism>
<dbReference type="PROSITE" id="PS00933">
    <property type="entry name" value="FGGY_KINASES_1"/>
    <property type="match status" value="1"/>
</dbReference>
<dbReference type="InterPro" id="IPR000577">
    <property type="entry name" value="Carb_kinase_FGGY"/>
</dbReference>
<dbReference type="PANTHER" id="PTHR43095:SF5">
    <property type="entry name" value="XYLULOSE KINASE"/>
    <property type="match status" value="1"/>
</dbReference>
<dbReference type="eggNOG" id="COG1070">
    <property type="taxonomic scope" value="Bacteria"/>
</dbReference>
<dbReference type="InterPro" id="IPR018485">
    <property type="entry name" value="FGGY_C"/>
</dbReference>
<protein>
    <recommendedName>
        <fullName evidence="8 10">Xylulose kinase</fullName>
        <shortName evidence="8 10">Xylulokinase</shortName>
        <ecNumber evidence="8 10">2.7.1.17</ecNumber>
    </recommendedName>
</protein>
<keyword evidence="15" id="KW-1185">Reference proteome</keyword>
<proteinExistence type="inferred from homology"/>
<feature type="domain" description="Carbohydrate kinase FGGY C-terminal" evidence="13">
    <location>
        <begin position="240"/>
        <end position="423"/>
    </location>
</feature>
<evidence type="ECO:0000256" key="7">
    <source>
        <dbReference type="ARBA" id="ARBA00023277"/>
    </source>
</evidence>
<dbReference type="KEGG" id="aori:SD37_37555"/>
<feature type="domain" description="Carbohydrate kinase FGGY N-terminal" evidence="12">
    <location>
        <begin position="6"/>
        <end position="231"/>
    </location>
</feature>
<feature type="compositionally biased region" description="Basic and acidic residues" evidence="11">
    <location>
        <begin position="428"/>
        <end position="454"/>
    </location>
</feature>
<dbReference type="PIRSF" id="PIRSF000538">
    <property type="entry name" value="GlpK"/>
    <property type="match status" value="1"/>
</dbReference>
<evidence type="ECO:0000256" key="3">
    <source>
        <dbReference type="ARBA" id="ARBA00022679"/>
    </source>
</evidence>
<feature type="binding site" evidence="8">
    <location>
        <begin position="71"/>
        <end position="72"/>
    </location>
    <ligand>
        <name>substrate</name>
    </ligand>
</feature>
<dbReference type="STRING" id="31958.SD37_37555"/>
<evidence type="ECO:0000256" key="9">
    <source>
        <dbReference type="RuleBase" id="RU003733"/>
    </source>
</evidence>
<evidence type="ECO:0000256" key="1">
    <source>
        <dbReference type="ARBA" id="ARBA00009156"/>
    </source>
</evidence>
<dbReference type="RefSeq" id="WP_044855700.1">
    <property type="nucleotide sequence ID" value="NZ_CP016174.1"/>
</dbReference>
<dbReference type="SUPFAM" id="SSF53067">
    <property type="entry name" value="Actin-like ATPase domain"/>
    <property type="match status" value="2"/>
</dbReference>
<dbReference type="InterPro" id="IPR018483">
    <property type="entry name" value="Carb_kinase_FGGY_CS"/>
</dbReference>
<comment type="catalytic activity">
    <reaction evidence="8 10">
        <text>D-xylulose + ATP = D-xylulose 5-phosphate + ADP + H(+)</text>
        <dbReference type="Rhea" id="RHEA:10964"/>
        <dbReference type="ChEBI" id="CHEBI:15378"/>
        <dbReference type="ChEBI" id="CHEBI:17140"/>
        <dbReference type="ChEBI" id="CHEBI:30616"/>
        <dbReference type="ChEBI" id="CHEBI:57737"/>
        <dbReference type="ChEBI" id="CHEBI:456216"/>
        <dbReference type="EC" id="2.7.1.17"/>
    </reaction>
</comment>
<evidence type="ECO:0000256" key="10">
    <source>
        <dbReference type="RuleBase" id="RU364073"/>
    </source>
</evidence>
<dbReference type="GO" id="GO:0042732">
    <property type="term" value="P:D-xylose metabolic process"/>
    <property type="evidence" value="ECO:0007669"/>
    <property type="project" value="UniProtKB-KW"/>
</dbReference>
<feature type="site" description="Important for activity" evidence="8">
    <location>
        <position position="10"/>
    </location>
</feature>
<evidence type="ECO:0000256" key="4">
    <source>
        <dbReference type="ARBA" id="ARBA00022741"/>
    </source>
</evidence>
<dbReference type="Proteomes" id="UP000093695">
    <property type="component" value="Chromosome"/>
</dbReference>
<keyword evidence="4 8" id="KW-0547">Nucleotide-binding</keyword>
<keyword evidence="5 8" id="KW-0418">Kinase</keyword>
<dbReference type="InterPro" id="IPR050406">
    <property type="entry name" value="FGGY_Carb_Kinase"/>
</dbReference>
<comment type="function">
    <text evidence="8">Catalyzes the phosphorylation of D-xylulose to D-xylulose 5-phosphate.</text>
</comment>
<dbReference type="NCBIfam" id="TIGR01312">
    <property type="entry name" value="XylB"/>
    <property type="match status" value="1"/>
</dbReference>
<keyword evidence="2 8" id="KW-0859">Xylose metabolism</keyword>
<dbReference type="PROSITE" id="PS00445">
    <property type="entry name" value="FGGY_KINASES_2"/>
    <property type="match status" value="1"/>
</dbReference>
<comment type="similarity">
    <text evidence="1 8 9">Belongs to the FGGY kinase family.</text>
</comment>
<evidence type="ECO:0000259" key="12">
    <source>
        <dbReference type="Pfam" id="PF00370"/>
    </source>
</evidence>
<name>A0A193C8H2_AMYOR</name>
<evidence type="ECO:0000256" key="2">
    <source>
        <dbReference type="ARBA" id="ARBA00022629"/>
    </source>
</evidence>
<dbReference type="PANTHER" id="PTHR43095">
    <property type="entry name" value="SUGAR KINASE"/>
    <property type="match status" value="1"/>
</dbReference>
<dbReference type="AlphaFoldDB" id="A0A193C8H2"/>
<dbReference type="EMBL" id="CP016174">
    <property type="protein sequence ID" value="ANN20739.1"/>
    <property type="molecule type" value="Genomic_DNA"/>
</dbReference>
<evidence type="ECO:0000313" key="15">
    <source>
        <dbReference type="Proteomes" id="UP000093695"/>
    </source>
</evidence>
<dbReference type="HAMAP" id="MF_02220">
    <property type="entry name" value="XylB"/>
    <property type="match status" value="1"/>
</dbReference>
<dbReference type="GO" id="GO:0005998">
    <property type="term" value="P:xylulose catabolic process"/>
    <property type="evidence" value="ECO:0007669"/>
    <property type="project" value="UniProtKB-UniRule"/>
</dbReference>
<gene>
    <name evidence="8 10" type="primary">xylB</name>
    <name evidence="14" type="ORF">SD37_37555</name>
</gene>
<sequence length="478" mass="49492">MKSDLVAGIDSSTQSTKVVVCDAATGEIVRTGRASHPDGTEVAPSAWWDALREATDGLLDGVGAIGVGGQQHGMVTLDEDGEVVRPALLWNDTRSAKAAEDLGSELGAENWAKSVGSVPVASFTVTKLRWMAENEPELADRVARVLLPHDWLTWRLLGQGAEPVTDRGDASGTGYFSPAGGTYRQDLLAHAFGGRTPSLPKILGPAEAAGHTPDGILVSAGTGDNMAAALGLELVPGDVVVSLGTSGTVFGVSETASADPTGIVAGFADATGRFLPLACTLNAARVLTATAAMLGVELAEFDKLALAAAPGSGGLTFLPYLDGERTPNLPDAKGTLFGLTRANMTSENLARAAVEGMLCGLAAGLDALREQGLEVRRVLLIGGGAQSAAVRAVAPVVFGVPVVIPEVAEYVAVGAARQAAWALASSKEPPRWQEDHGKTRLELAEPTEADRAEGYRIQQRHLEARELGHGIPAKPKED</sequence>
<keyword evidence="3 8" id="KW-0808">Transferase</keyword>
<dbReference type="GO" id="GO:0004856">
    <property type="term" value="F:D-xylulokinase activity"/>
    <property type="evidence" value="ECO:0007669"/>
    <property type="project" value="UniProtKB-UniRule"/>
</dbReference>
<dbReference type="Pfam" id="PF00370">
    <property type="entry name" value="FGGY_N"/>
    <property type="match status" value="1"/>
</dbReference>
<dbReference type="InterPro" id="IPR043129">
    <property type="entry name" value="ATPase_NBD"/>
</dbReference>
<dbReference type="Pfam" id="PF02782">
    <property type="entry name" value="FGGY_C"/>
    <property type="match status" value="1"/>
</dbReference>
<dbReference type="Gene3D" id="3.30.420.40">
    <property type="match status" value="2"/>
</dbReference>
<reference evidence="14 15" key="1">
    <citation type="journal article" date="2015" name="Genome Announc.">
        <title>Draft Genome Sequence of Norvancomycin-Producing Strain Amycolatopsis orientalis CPCC200066.</title>
        <authorList>
            <person name="Lei X."/>
            <person name="Yuan F."/>
            <person name="Shi Y."/>
            <person name="Li X."/>
            <person name="Wang L."/>
            <person name="Hong B."/>
        </authorList>
    </citation>
    <scope>NUCLEOTIDE SEQUENCE [LARGE SCALE GENOMIC DNA]</scope>
    <source>
        <strain evidence="14 15">B-37</strain>
    </source>
</reference>
<feature type="region of interest" description="Disordered" evidence="11">
    <location>
        <begin position="424"/>
        <end position="454"/>
    </location>
</feature>
<evidence type="ECO:0000256" key="11">
    <source>
        <dbReference type="SAM" id="MobiDB-lite"/>
    </source>
</evidence>
<dbReference type="InterPro" id="IPR018484">
    <property type="entry name" value="FGGY_N"/>
</dbReference>
<evidence type="ECO:0000256" key="6">
    <source>
        <dbReference type="ARBA" id="ARBA00022840"/>
    </source>
</evidence>
<keyword evidence="7 8" id="KW-0119">Carbohydrate metabolism</keyword>
<dbReference type="CDD" id="cd07809">
    <property type="entry name" value="ASKHA_NBD_FGGY_BaXK-like"/>
    <property type="match status" value="1"/>
</dbReference>
<feature type="active site" description="Proton acceptor" evidence="8">
    <location>
        <position position="224"/>
    </location>
</feature>
<accession>A0A193C8H2</accession>
<evidence type="ECO:0000259" key="13">
    <source>
        <dbReference type="Pfam" id="PF02782"/>
    </source>
</evidence>
<keyword evidence="6 8" id="KW-0067">ATP-binding</keyword>
<dbReference type="InterPro" id="IPR006000">
    <property type="entry name" value="Xylulokinase"/>
</dbReference>
<evidence type="ECO:0000256" key="8">
    <source>
        <dbReference type="HAMAP-Rule" id="MF_02220"/>
    </source>
</evidence>
<evidence type="ECO:0000256" key="5">
    <source>
        <dbReference type="ARBA" id="ARBA00022777"/>
    </source>
</evidence>
<dbReference type="GO" id="GO:0005524">
    <property type="term" value="F:ATP binding"/>
    <property type="evidence" value="ECO:0007669"/>
    <property type="project" value="UniProtKB-UniRule"/>
</dbReference>
<dbReference type="EC" id="2.7.1.17" evidence="8 10"/>
<evidence type="ECO:0000313" key="14">
    <source>
        <dbReference type="EMBL" id="ANN20739.1"/>
    </source>
</evidence>